<dbReference type="Gene3D" id="2.120.10.10">
    <property type="match status" value="1"/>
</dbReference>
<dbReference type="InterPro" id="IPR036278">
    <property type="entry name" value="Sialidase_sf"/>
</dbReference>
<reference evidence="1" key="1">
    <citation type="journal article" date="2015" name="Nature">
        <title>Complex archaea that bridge the gap between prokaryotes and eukaryotes.</title>
        <authorList>
            <person name="Spang A."/>
            <person name="Saw J.H."/>
            <person name="Jorgensen S.L."/>
            <person name="Zaremba-Niedzwiedzka K."/>
            <person name="Martijn J."/>
            <person name="Lind A.E."/>
            <person name="van Eijk R."/>
            <person name="Schleper C."/>
            <person name="Guy L."/>
            <person name="Ettema T.J."/>
        </authorList>
    </citation>
    <scope>NUCLEOTIDE SEQUENCE</scope>
</reference>
<accession>A0A0F9EV20</accession>
<dbReference type="EMBL" id="LAZR01023601">
    <property type="protein sequence ID" value="KKL77953.1"/>
    <property type="molecule type" value="Genomic_DNA"/>
</dbReference>
<name>A0A0F9EV20_9ZZZZ</name>
<dbReference type="AlphaFoldDB" id="A0A0F9EV20"/>
<protein>
    <recommendedName>
        <fullName evidence="2">Sialidase domain-containing protein</fullName>
    </recommendedName>
</protein>
<comment type="caution">
    <text evidence="1">The sequence shown here is derived from an EMBL/GenBank/DDBJ whole genome shotgun (WGS) entry which is preliminary data.</text>
</comment>
<feature type="non-terminal residue" evidence="1">
    <location>
        <position position="68"/>
    </location>
</feature>
<gene>
    <name evidence="1" type="ORF">LCGC14_2029710</name>
</gene>
<evidence type="ECO:0000313" key="1">
    <source>
        <dbReference type="EMBL" id="KKL77953.1"/>
    </source>
</evidence>
<dbReference type="CDD" id="cd15482">
    <property type="entry name" value="Sialidase_non-viral"/>
    <property type="match status" value="1"/>
</dbReference>
<sequence length="68" mass="7775">MNDHAQNKIVLKRSMDTGHSWDKLQIIADAGMDSLNNPLVVQIEENGKIILMYQSYPHTRIEDVPDPE</sequence>
<dbReference type="SUPFAM" id="SSF50939">
    <property type="entry name" value="Sialidases"/>
    <property type="match status" value="1"/>
</dbReference>
<proteinExistence type="predicted"/>
<organism evidence="1">
    <name type="scientific">marine sediment metagenome</name>
    <dbReference type="NCBI Taxonomy" id="412755"/>
    <lineage>
        <taxon>unclassified sequences</taxon>
        <taxon>metagenomes</taxon>
        <taxon>ecological metagenomes</taxon>
    </lineage>
</organism>
<evidence type="ECO:0008006" key="2">
    <source>
        <dbReference type="Google" id="ProtNLM"/>
    </source>
</evidence>